<proteinExistence type="predicted"/>
<dbReference type="Gene3D" id="2.30.30.140">
    <property type="match status" value="1"/>
</dbReference>
<keyword evidence="5" id="KW-1185">Reference proteome</keyword>
<dbReference type="SUPFAM" id="SSF46565">
    <property type="entry name" value="Chaperone J-domain"/>
    <property type="match status" value="1"/>
</dbReference>
<dbReference type="CDD" id="cd05162">
    <property type="entry name" value="PWWP"/>
    <property type="match status" value="1"/>
</dbReference>
<feature type="compositionally biased region" description="Basic residues" evidence="1">
    <location>
        <begin position="551"/>
        <end position="561"/>
    </location>
</feature>
<evidence type="ECO:0000259" key="3">
    <source>
        <dbReference type="PROSITE" id="PS50812"/>
    </source>
</evidence>
<evidence type="ECO:0000259" key="2">
    <source>
        <dbReference type="PROSITE" id="PS50076"/>
    </source>
</evidence>
<dbReference type="OrthoDB" id="641149at2759"/>
<dbReference type="AlphaFoldDB" id="A0A3L6RJL9"/>
<dbReference type="EMBL" id="PQIB02000008">
    <property type="protein sequence ID" value="RLN04710.1"/>
    <property type="molecule type" value="Genomic_DNA"/>
</dbReference>
<gene>
    <name evidence="4" type="ORF">C2845_PM13G20280</name>
</gene>
<dbReference type="InterPro" id="IPR000313">
    <property type="entry name" value="PWWP_dom"/>
</dbReference>
<dbReference type="InterPro" id="IPR036869">
    <property type="entry name" value="J_dom_sf"/>
</dbReference>
<feature type="compositionally biased region" description="Basic and acidic residues" evidence="1">
    <location>
        <begin position="748"/>
        <end position="758"/>
    </location>
</feature>
<feature type="compositionally biased region" description="Low complexity" evidence="1">
    <location>
        <begin position="734"/>
        <end position="743"/>
    </location>
</feature>
<dbReference type="Pfam" id="PF00855">
    <property type="entry name" value="PWWP"/>
    <property type="match status" value="1"/>
</dbReference>
<protein>
    <recommendedName>
        <fullName evidence="6">PWWP domain-containing protein</fullName>
    </recommendedName>
</protein>
<accession>A0A3L6RJL9</accession>
<name>A0A3L6RJL9_PANMI</name>
<dbReference type="PANTHER" id="PTHR45496">
    <property type="entry name" value="CHAPERONE DNAJ-DOMAIN SUPERFAMILY PROTEIN"/>
    <property type="match status" value="1"/>
</dbReference>
<dbReference type="PANTHER" id="PTHR45496:SF33">
    <property type="entry name" value="J DOMAIN-CONTAINING PROTEIN"/>
    <property type="match status" value="1"/>
</dbReference>
<feature type="compositionally biased region" description="Pro residues" evidence="1">
    <location>
        <begin position="179"/>
        <end position="192"/>
    </location>
</feature>
<feature type="region of interest" description="Disordered" evidence="1">
    <location>
        <begin position="169"/>
        <end position="230"/>
    </location>
</feature>
<dbReference type="STRING" id="4540.A0A3L6RJL9"/>
<sequence>MDPSPAQRREAERSMSIAEKLLMARDLEGCKQFVAEALSADPRTPGADDLFAAADALLAAQRRRLPSGAPDPYAVLGLDSAVPASRDPDVVHSHYRRLSLLLNRSHPDRPCSLAFADAARLVADAWAFLSDPLRKASLDSDLDAAAAAANAAATAKAAAAAVASAARVPTVPSPEKLHQPPPPQPASPPPAAQPRQTVLATPPSKRGRPPRAAKTPPAVEQKQEGEAPQAPPFWTACPSCCHLHQYDHSYEAQTLLCPSCRRPFAATAMATPPPIVPGTDMYYCSWGFFPMGFPGGPAFAGPVSSPGQQAPSALGFYPMGPYLPLPGQGGIVEGNMAIGAGSGDFSCSQMKWVQRRPSKRPTDPLAYRCSLQSRLVVIRQSVAAAASSAASNNPPLPTAQLGTGSAWWSGDPSGLKDDFVCWFALIIMVNENAEKDDGIDESPSASQVPENKSRHNFRLGDITWVKLGGSSWWPAQVIDESCVGSKPKKKDNFYIDPWKSNSEFEMMLKQENKSAMEAFHEVLEKELSCVNSPSDCDEEVVNSKGGSTKGTSKKNSSRKVRKQEGLKLQYNEGEEDQDVGSTETTGVAARKKKGGRVRQPSSIHDTIDRASSESSAEGLRNKRQKNVAQSASVGRREGLRRSACSDAKQYLVAAEENTEPHGTEDSMLNETPAPHTEIKAMVRDILFKDIIDREHDADMAYVDEVINGICSATDDIISGGATASTKGGQGAKLSGSGVEGESSNVRQRRGDEATEDALHTTSPETMKRNTDTTHSREAVVKTPGQFSARQIRQIRIMQSLGLIAPSGSPFGRNEAVSATNRQR</sequence>
<feature type="region of interest" description="Disordered" evidence="1">
    <location>
        <begin position="804"/>
        <end position="823"/>
    </location>
</feature>
<evidence type="ECO:0000313" key="4">
    <source>
        <dbReference type="EMBL" id="RLN04710.1"/>
    </source>
</evidence>
<dbReference type="InterPro" id="IPR001623">
    <property type="entry name" value="DnaJ_domain"/>
</dbReference>
<feature type="region of interest" description="Disordered" evidence="1">
    <location>
        <begin position="532"/>
        <end position="640"/>
    </location>
</feature>
<dbReference type="Proteomes" id="UP000275267">
    <property type="component" value="Unassembled WGS sequence"/>
</dbReference>
<feature type="domain" description="J" evidence="2">
    <location>
        <begin position="71"/>
        <end position="142"/>
    </location>
</feature>
<feature type="domain" description="PWWP" evidence="3">
    <location>
        <begin position="459"/>
        <end position="492"/>
    </location>
</feature>
<evidence type="ECO:0000256" key="1">
    <source>
        <dbReference type="SAM" id="MobiDB-lite"/>
    </source>
</evidence>
<evidence type="ECO:0008006" key="6">
    <source>
        <dbReference type="Google" id="ProtNLM"/>
    </source>
</evidence>
<feature type="compositionally biased region" description="Basic and acidic residues" evidence="1">
    <location>
        <begin position="765"/>
        <end position="775"/>
    </location>
</feature>
<dbReference type="PROSITE" id="PS50076">
    <property type="entry name" value="DNAJ_2"/>
    <property type="match status" value="1"/>
</dbReference>
<reference evidence="5" key="1">
    <citation type="journal article" date="2019" name="Nat. Commun.">
        <title>The genome of broomcorn millet.</title>
        <authorList>
            <person name="Zou C."/>
            <person name="Miki D."/>
            <person name="Li D."/>
            <person name="Tang Q."/>
            <person name="Xiao L."/>
            <person name="Rajput S."/>
            <person name="Deng P."/>
            <person name="Jia W."/>
            <person name="Huang R."/>
            <person name="Zhang M."/>
            <person name="Sun Y."/>
            <person name="Hu J."/>
            <person name="Fu X."/>
            <person name="Schnable P.S."/>
            <person name="Li F."/>
            <person name="Zhang H."/>
            <person name="Feng B."/>
            <person name="Zhu X."/>
            <person name="Liu R."/>
            <person name="Schnable J.C."/>
            <person name="Zhu J.-K."/>
            <person name="Zhang H."/>
        </authorList>
    </citation>
    <scope>NUCLEOTIDE SEQUENCE [LARGE SCALE GENOMIC DNA]</scope>
</reference>
<dbReference type="Gene3D" id="1.10.287.110">
    <property type="entry name" value="DnaJ domain"/>
    <property type="match status" value="1"/>
</dbReference>
<feature type="region of interest" description="Disordered" evidence="1">
    <location>
        <begin position="721"/>
        <end position="775"/>
    </location>
</feature>
<dbReference type="GO" id="GO:0005783">
    <property type="term" value="C:endoplasmic reticulum"/>
    <property type="evidence" value="ECO:0007669"/>
    <property type="project" value="UniProtKB-ARBA"/>
</dbReference>
<evidence type="ECO:0000313" key="5">
    <source>
        <dbReference type="Proteomes" id="UP000275267"/>
    </source>
</evidence>
<dbReference type="SMART" id="SM00293">
    <property type="entry name" value="PWWP"/>
    <property type="match status" value="1"/>
</dbReference>
<comment type="caution">
    <text evidence="4">The sequence shown here is derived from an EMBL/GenBank/DDBJ whole genome shotgun (WGS) entry which is preliminary data.</text>
</comment>
<dbReference type="InterPro" id="IPR053052">
    <property type="entry name" value="Imprinting_Balance_Reg"/>
</dbReference>
<dbReference type="SUPFAM" id="SSF63748">
    <property type="entry name" value="Tudor/PWWP/MBT"/>
    <property type="match status" value="1"/>
</dbReference>
<organism evidence="4 5">
    <name type="scientific">Panicum miliaceum</name>
    <name type="common">Proso millet</name>
    <name type="synonym">Broomcorn millet</name>
    <dbReference type="NCBI Taxonomy" id="4540"/>
    <lineage>
        <taxon>Eukaryota</taxon>
        <taxon>Viridiplantae</taxon>
        <taxon>Streptophyta</taxon>
        <taxon>Embryophyta</taxon>
        <taxon>Tracheophyta</taxon>
        <taxon>Spermatophyta</taxon>
        <taxon>Magnoliopsida</taxon>
        <taxon>Liliopsida</taxon>
        <taxon>Poales</taxon>
        <taxon>Poaceae</taxon>
        <taxon>PACMAD clade</taxon>
        <taxon>Panicoideae</taxon>
        <taxon>Panicodae</taxon>
        <taxon>Paniceae</taxon>
        <taxon>Panicinae</taxon>
        <taxon>Panicum</taxon>
        <taxon>Panicum sect. Panicum</taxon>
    </lineage>
</organism>
<dbReference type="PROSITE" id="PS50812">
    <property type="entry name" value="PWWP"/>
    <property type="match status" value="1"/>
</dbReference>